<comment type="cofactor">
    <cofactor evidence="1">
        <name>a divalent metal cation</name>
        <dbReference type="ChEBI" id="CHEBI:60240"/>
    </cofactor>
</comment>
<dbReference type="NCBIfam" id="TIGR00255">
    <property type="entry name" value="YicC/YloC family endoribonuclease"/>
    <property type="match status" value="1"/>
</dbReference>
<feature type="domain" description="Endoribonuclease YicC-like N-terminal" evidence="6">
    <location>
        <begin position="3"/>
        <end position="160"/>
    </location>
</feature>
<dbReference type="PANTHER" id="PTHR30636">
    <property type="entry name" value="UPF0701 PROTEIN YICC"/>
    <property type="match status" value="1"/>
</dbReference>
<sequence>MAKSMTGFGIGEYKDENYSISVECKTINHKYLDINPRIPRKISFLEDRFRQLVKEYISRGRMDAYIKFDVIGTSGLKLDYDKDLAKQYYNIISDISENVMNNKESLNTISPIDIARFPDVIKQEEAQEDEEKLWYMFEKASRNALEKLCNMRVIEGEKLKEDILLRSNILESSIQKIENFSDTVVDDYRLRLETRLSELLDVSNKVDESRLAQEIAIFADKSSITEEIVRFKSHIIQMRDAINIEDSIGRKMDFLIQEMNREVNTIGSKSSDINITNLVIQIKSELEKIREQIQNIE</sequence>
<evidence type="ECO:0000313" key="9">
    <source>
        <dbReference type="Proteomes" id="UP001164187"/>
    </source>
</evidence>
<dbReference type="EMBL" id="CP114052">
    <property type="protein sequence ID" value="WAW14240.1"/>
    <property type="molecule type" value="Genomic_DNA"/>
</dbReference>
<protein>
    <submittedName>
        <fullName evidence="8">YicC family protein</fullName>
    </submittedName>
</protein>
<accession>A0ABY7JMB2</accession>
<evidence type="ECO:0000256" key="2">
    <source>
        <dbReference type="ARBA" id="ARBA00022722"/>
    </source>
</evidence>
<dbReference type="InterPro" id="IPR013527">
    <property type="entry name" value="YicC-like_N"/>
</dbReference>
<evidence type="ECO:0000313" key="8">
    <source>
        <dbReference type="EMBL" id="WAW14240.1"/>
    </source>
</evidence>
<dbReference type="Pfam" id="PF08340">
    <property type="entry name" value="YicC-like_C"/>
    <property type="match status" value="1"/>
</dbReference>
<name>A0ABY7JMB2_9FIRM</name>
<gene>
    <name evidence="8" type="ORF">O0R46_06405</name>
</gene>
<keyword evidence="4" id="KW-0378">Hydrolase</keyword>
<dbReference type="Pfam" id="PF03755">
    <property type="entry name" value="YicC-like_N"/>
    <property type="match status" value="1"/>
</dbReference>
<reference evidence="8" key="1">
    <citation type="submission" date="2022-12" db="EMBL/GenBank/DDBJ databases">
        <title>Peptostreptococcus.</title>
        <authorList>
            <person name="Lee S.H."/>
        </authorList>
    </citation>
    <scope>NUCLEOTIDE SEQUENCE</scope>
    <source>
        <strain evidence="8">CBA3647</strain>
    </source>
</reference>
<evidence type="ECO:0000256" key="5">
    <source>
        <dbReference type="ARBA" id="ARBA00035648"/>
    </source>
</evidence>
<organism evidence="8 9">
    <name type="scientific">Peptostreptococcus equinus</name>
    <dbReference type="NCBI Taxonomy" id="3003601"/>
    <lineage>
        <taxon>Bacteria</taxon>
        <taxon>Bacillati</taxon>
        <taxon>Bacillota</taxon>
        <taxon>Clostridia</taxon>
        <taxon>Peptostreptococcales</taxon>
        <taxon>Peptostreptococcaceae</taxon>
        <taxon>Peptostreptococcus</taxon>
    </lineage>
</organism>
<evidence type="ECO:0000259" key="7">
    <source>
        <dbReference type="Pfam" id="PF08340"/>
    </source>
</evidence>
<feature type="domain" description="Endoribonuclease YicC-like C-terminal" evidence="7">
    <location>
        <begin position="177"/>
        <end position="297"/>
    </location>
</feature>
<comment type="similarity">
    <text evidence="5">Belongs to the YicC/YloC family.</text>
</comment>
<evidence type="ECO:0000256" key="4">
    <source>
        <dbReference type="ARBA" id="ARBA00022801"/>
    </source>
</evidence>
<evidence type="ECO:0000259" key="6">
    <source>
        <dbReference type="Pfam" id="PF03755"/>
    </source>
</evidence>
<evidence type="ECO:0000256" key="1">
    <source>
        <dbReference type="ARBA" id="ARBA00001968"/>
    </source>
</evidence>
<dbReference type="PANTHER" id="PTHR30636:SF3">
    <property type="entry name" value="UPF0701 PROTEIN YICC"/>
    <property type="match status" value="1"/>
</dbReference>
<dbReference type="InterPro" id="IPR005229">
    <property type="entry name" value="YicC/YloC-like"/>
</dbReference>
<proteinExistence type="inferred from homology"/>
<keyword evidence="9" id="KW-1185">Reference proteome</keyword>
<keyword evidence="3" id="KW-0255">Endonuclease</keyword>
<keyword evidence="2" id="KW-0540">Nuclease</keyword>
<dbReference type="InterPro" id="IPR013551">
    <property type="entry name" value="YicC-like_C"/>
</dbReference>
<evidence type="ECO:0000256" key="3">
    <source>
        <dbReference type="ARBA" id="ARBA00022759"/>
    </source>
</evidence>
<dbReference type="Proteomes" id="UP001164187">
    <property type="component" value="Chromosome"/>
</dbReference>
<dbReference type="RefSeq" id="WP_269310900.1">
    <property type="nucleotide sequence ID" value="NZ_CP114052.1"/>
</dbReference>